<evidence type="ECO:0000256" key="2">
    <source>
        <dbReference type="ARBA" id="ARBA00005594"/>
    </source>
</evidence>
<evidence type="ECO:0000256" key="10">
    <source>
        <dbReference type="ARBA" id="ARBA00022917"/>
    </source>
</evidence>
<dbReference type="InterPro" id="IPR015803">
    <property type="entry name" value="Cys-tRNA-ligase"/>
</dbReference>
<dbReference type="NCBIfam" id="TIGR00435">
    <property type="entry name" value="cysS"/>
    <property type="match status" value="1"/>
</dbReference>
<evidence type="ECO:0000256" key="4">
    <source>
        <dbReference type="ARBA" id="ARBA00022490"/>
    </source>
</evidence>
<dbReference type="PRINTS" id="PR00983">
    <property type="entry name" value="TRNASYNTHCYS"/>
</dbReference>
<proteinExistence type="inferred from homology"/>
<dbReference type="InterPro" id="IPR032678">
    <property type="entry name" value="tRNA-synt_1_cat_dom"/>
</dbReference>
<comment type="catalytic activity">
    <reaction evidence="12">
        <text>tRNA(Cys) + L-cysteine + ATP = L-cysteinyl-tRNA(Cys) + AMP + diphosphate</text>
        <dbReference type="Rhea" id="RHEA:17773"/>
        <dbReference type="Rhea" id="RHEA-COMP:9661"/>
        <dbReference type="Rhea" id="RHEA-COMP:9679"/>
        <dbReference type="ChEBI" id="CHEBI:30616"/>
        <dbReference type="ChEBI" id="CHEBI:33019"/>
        <dbReference type="ChEBI" id="CHEBI:35235"/>
        <dbReference type="ChEBI" id="CHEBI:78442"/>
        <dbReference type="ChEBI" id="CHEBI:78517"/>
        <dbReference type="ChEBI" id="CHEBI:456215"/>
        <dbReference type="EC" id="6.1.1.16"/>
    </reaction>
</comment>
<feature type="domain" description="Cysteinyl-tRNA synthetase class Ia DALR" evidence="13">
    <location>
        <begin position="340"/>
        <end position="395"/>
    </location>
</feature>
<keyword evidence="4 12" id="KW-0963">Cytoplasm</keyword>
<dbReference type="CDD" id="cd07963">
    <property type="entry name" value="Anticodon_Ia_Cys"/>
    <property type="match status" value="1"/>
</dbReference>
<feature type="short sequence motif" description="'HIGH' region" evidence="12">
    <location>
        <begin position="30"/>
        <end position="40"/>
    </location>
</feature>
<evidence type="ECO:0000256" key="8">
    <source>
        <dbReference type="ARBA" id="ARBA00022833"/>
    </source>
</evidence>
<comment type="similarity">
    <text evidence="2 12">Belongs to the class-I aminoacyl-tRNA synthetase family.</text>
</comment>
<evidence type="ECO:0000256" key="3">
    <source>
        <dbReference type="ARBA" id="ARBA00011245"/>
    </source>
</evidence>
<name>A0A0W0VTQ5_9GAMM</name>
<keyword evidence="8 12" id="KW-0862">Zinc</keyword>
<dbReference type="InterPro" id="IPR009080">
    <property type="entry name" value="tRNAsynth_Ia_anticodon-bd"/>
</dbReference>
<organism evidence="14 15">
    <name type="scientific">Legionella lansingensis</name>
    <dbReference type="NCBI Taxonomy" id="45067"/>
    <lineage>
        <taxon>Bacteria</taxon>
        <taxon>Pseudomonadati</taxon>
        <taxon>Pseudomonadota</taxon>
        <taxon>Gammaproteobacteria</taxon>
        <taxon>Legionellales</taxon>
        <taxon>Legionellaceae</taxon>
        <taxon>Legionella</taxon>
    </lineage>
</organism>
<evidence type="ECO:0000256" key="7">
    <source>
        <dbReference type="ARBA" id="ARBA00022741"/>
    </source>
</evidence>
<dbReference type="SMART" id="SM00840">
    <property type="entry name" value="DALR_2"/>
    <property type="match status" value="1"/>
</dbReference>
<keyword evidence="9 12" id="KW-0067">ATP-binding</keyword>
<keyword evidence="6 12" id="KW-0479">Metal-binding</keyword>
<dbReference type="RefSeq" id="WP_028374199.1">
    <property type="nucleotide sequence ID" value="NZ_CAAAJD010000013.1"/>
</dbReference>
<feature type="binding site" evidence="12">
    <location>
        <position position="269"/>
    </location>
    <ligand>
        <name>ATP</name>
        <dbReference type="ChEBI" id="CHEBI:30616"/>
    </ligand>
</feature>
<evidence type="ECO:0000256" key="5">
    <source>
        <dbReference type="ARBA" id="ARBA00022598"/>
    </source>
</evidence>
<dbReference type="OrthoDB" id="9815130at2"/>
<reference evidence="14 15" key="1">
    <citation type="submission" date="2015-11" db="EMBL/GenBank/DDBJ databases">
        <title>Genomic analysis of 38 Legionella species identifies large and diverse effector repertoires.</title>
        <authorList>
            <person name="Burstein D."/>
            <person name="Amaro F."/>
            <person name="Zusman T."/>
            <person name="Lifshitz Z."/>
            <person name="Cohen O."/>
            <person name="Gilbert J.A."/>
            <person name="Pupko T."/>
            <person name="Shuman H.A."/>
            <person name="Segal G."/>
        </authorList>
    </citation>
    <scope>NUCLEOTIDE SEQUENCE [LARGE SCALE GENOMIC DNA]</scope>
    <source>
        <strain evidence="14 15">ATCC 49751</strain>
    </source>
</reference>
<comment type="cofactor">
    <cofactor evidence="12">
        <name>Zn(2+)</name>
        <dbReference type="ChEBI" id="CHEBI:29105"/>
    </cofactor>
    <text evidence="12">Binds 1 zinc ion per subunit.</text>
</comment>
<evidence type="ECO:0000259" key="13">
    <source>
        <dbReference type="SMART" id="SM00840"/>
    </source>
</evidence>
<dbReference type="Proteomes" id="UP000054869">
    <property type="component" value="Unassembled WGS sequence"/>
</dbReference>
<evidence type="ECO:0000313" key="14">
    <source>
        <dbReference type="EMBL" id="KTD23422.1"/>
    </source>
</evidence>
<evidence type="ECO:0000256" key="9">
    <source>
        <dbReference type="ARBA" id="ARBA00022840"/>
    </source>
</evidence>
<dbReference type="GO" id="GO:0008270">
    <property type="term" value="F:zinc ion binding"/>
    <property type="evidence" value="ECO:0007669"/>
    <property type="project" value="UniProtKB-UniRule"/>
</dbReference>
<dbReference type="eggNOG" id="COG0215">
    <property type="taxonomic scope" value="Bacteria"/>
</dbReference>
<dbReference type="SUPFAM" id="SSF52374">
    <property type="entry name" value="Nucleotidylyl transferase"/>
    <property type="match status" value="1"/>
</dbReference>
<dbReference type="GO" id="GO:0004817">
    <property type="term" value="F:cysteine-tRNA ligase activity"/>
    <property type="evidence" value="ECO:0007669"/>
    <property type="project" value="UniProtKB-UniRule"/>
</dbReference>
<evidence type="ECO:0000313" key="15">
    <source>
        <dbReference type="Proteomes" id="UP000054869"/>
    </source>
</evidence>
<dbReference type="CDD" id="cd00672">
    <property type="entry name" value="CysRS_core"/>
    <property type="match status" value="1"/>
</dbReference>
<keyword evidence="5 12" id="KW-0436">Ligase</keyword>
<keyword evidence="10 12" id="KW-0648">Protein biosynthesis</keyword>
<comment type="subunit">
    <text evidence="3 12">Monomer.</text>
</comment>
<dbReference type="InterPro" id="IPR014729">
    <property type="entry name" value="Rossmann-like_a/b/a_fold"/>
</dbReference>
<dbReference type="InterPro" id="IPR056411">
    <property type="entry name" value="CysS_C"/>
</dbReference>
<feature type="short sequence motif" description="'KMSKS' region" evidence="12">
    <location>
        <begin position="266"/>
        <end position="270"/>
    </location>
</feature>
<dbReference type="InterPro" id="IPR015273">
    <property type="entry name" value="Cys-tRNA-synt_Ia_DALR"/>
</dbReference>
<comment type="subcellular location">
    <subcellularLocation>
        <location evidence="1 12">Cytoplasm</location>
    </subcellularLocation>
</comment>
<dbReference type="AlphaFoldDB" id="A0A0W0VTQ5"/>
<dbReference type="Pfam" id="PF01406">
    <property type="entry name" value="tRNA-synt_1e"/>
    <property type="match status" value="1"/>
</dbReference>
<dbReference type="Gene3D" id="1.20.120.1910">
    <property type="entry name" value="Cysteine-tRNA ligase, C-terminal anti-codon recognition domain"/>
    <property type="match status" value="1"/>
</dbReference>
<dbReference type="Pfam" id="PF23493">
    <property type="entry name" value="CysS_C"/>
    <property type="match status" value="1"/>
</dbReference>
<evidence type="ECO:0000256" key="1">
    <source>
        <dbReference type="ARBA" id="ARBA00004496"/>
    </source>
</evidence>
<dbReference type="FunFam" id="3.40.50.620:FF:000009">
    <property type="entry name" value="Cysteine--tRNA ligase"/>
    <property type="match status" value="1"/>
</dbReference>
<dbReference type="GO" id="GO:0006423">
    <property type="term" value="P:cysteinyl-tRNA aminoacylation"/>
    <property type="evidence" value="ECO:0007669"/>
    <property type="project" value="UniProtKB-UniRule"/>
</dbReference>
<evidence type="ECO:0000256" key="12">
    <source>
        <dbReference type="HAMAP-Rule" id="MF_00041"/>
    </source>
</evidence>
<gene>
    <name evidence="12 14" type="primary">cysS</name>
    <name evidence="14" type="ORF">Llan_0921</name>
</gene>
<keyword evidence="11 12" id="KW-0030">Aminoacyl-tRNA synthetase</keyword>
<dbReference type="GO" id="GO:0005829">
    <property type="term" value="C:cytosol"/>
    <property type="evidence" value="ECO:0007669"/>
    <property type="project" value="TreeGrafter"/>
</dbReference>
<dbReference type="EC" id="6.1.1.16" evidence="12"/>
<comment type="caution">
    <text evidence="14">The sequence shown here is derived from an EMBL/GenBank/DDBJ whole genome shotgun (WGS) entry which is preliminary data.</text>
</comment>
<feature type="binding site" evidence="12">
    <location>
        <position position="28"/>
    </location>
    <ligand>
        <name>Zn(2+)</name>
        <dbReference type="ChEBI" id="CHEBI:29105"/>
    </ligand>
</feature>
<dbReference type="PANTHER" id="PTHR10890:SF3">
    <property type="entry name" value="CYSTEINE--TRNA LIGASE, CYTOPLASMIC"/>
    <property type="match status" value="1"/>
</dbReference>
<dbReference type="GO" id="GO:0005524">
    <property type="term" value="F:ATP binding"/>
    <property type="evidence" value="ECO:0007669"/>
    <property type="project" value="UniProtKB-UniRule"/>
</dbReference>
<dbReference type="Gene3D" id="3.40.50.620">
    <property type="entry name" value="HUPs"/>
    <property type="match status" value="1"/>
</dbReference>
<evidence type="ECO:0000256" key="11">
    <source>
        <dbReference type="ARBA" id="ARBA00023146"/>
    </source>
</evidence>
<feature type="binding site" evidence="12">
    <location>
        <position position="234"/>
    </location>
    <ligand>
        <name>Zn(2+)</name>
        <dbReference type="ChEBI" id="CHEBI:29105"/>
    </ligand>
</feature>
<feature type="binding site" evidence="12">
    <location>
        <position position="209"/>
    </location>
    <ligand>
        <name>Zn(2+)</name>
        <dbReference type="ChEBI" id="CHEBI:29105"/>
    </ligand>
</feature>
<accession>A0A0W0VTQ5</accession>
<dbReference type="InterPro" id="IPR024909">
    <property type="entry name" value="Cys-tRNA/MSH_ligase"/>
</dbReference>
<dbReference type="HAMAP" id="MF_00041">
    <property type="entry name" value="Cys_tRNA_synth"/>
    <property type="match status" value="1"/>
</dbReference>
<dbReference type="EMBL" id="LNYI01000015">
    <property type="protein sequence ID" value="KTD23422.1"/>
    <property type="molecule type" value="Genomic_DNA"/>
</dbReference>
<keyword evidence="15" id="KW-1185">Reference proteome</keyword>
<dbReference type="PATRIC" id="fig|45067.4.peg.953"/>
<dbReference type="PANTHER" id="PTHR10890">
    <property type="entry name" value="CYSTEINYL-TRNA SYNTHETASE"/>
    <property type="match status" value="1"/>
</dbReference>
<sequence>MLNLYNSLTRKQEPFKPISPGKIGIYVCGITVYDRCHLGHARSMVCFDVIVRYLRSQGYEVTYVRNITDIDDKIIVRAKERGVSIDELTSQYIKAMHDDTKALNILPPDIEPRATAHIESIITLIKRLIDAGFAYVSENGDVCYQVDRFQEYGKLSHKDLDGLMAGARVEVVKEKRSPLDFVLWKQAKPGEPSWPSIWGDGRPGWHIECSAMAMQELGEHFDIHGGGLDLQFPHHENEIAQSEAATRKPFANYWMHVGLLQVNNEKMAKSVGNFFTIEDVLRQYHPEVIRYFLLSSHYRSSLNYSEENLQNAKNGLMRLYQAIKDINWADNNVDDHWLQQFNQAMDDDFNTPRALSVLFQLSHELNKTNSPLLASTLKYLASILGLLQASPESFLKAGLEEEEKDRIEKLISERLQARTSRNWTRADEIRAILAKEGIDLEDGPNGTTWRKRSL</sequence>
<dbReference type="Pfam" id="PF09190">
    <property type="entry name" value="DALR_2"/>
    <property type="match status" value="1"/>
</dbReference>
<keyword evidence="7 12" id="KW-0547">Nucleotide-binding</keyword>
<feature type="binding site" evidence="12">
    <location>
        <position position="238"/>
    </location>
    <ligand>
        <name>Zn(2+)</name>
        <dbReference type="ChEBI" id="CHEBI:29105"/>
    </ligand>
</feature>
<dbReference type="STRING" id="45067.Llan_0921"/>
<dbReference type="SUPFAM" id="SSF47323">
    <property type="entry name" value="Anticodon-binding domain of a subclass of class I aminoacyl-tRNA synthetases"/>
    <property type="match status" value="1"/>
</dbReference>
<evidence type="ECO:0000256" key="6">
    <source>
        <dbReference type="ARBA" id="ARBA00022723"/>
    </source>
</evidence>
<protein>
    <recommendedName>
        <fullName evidence="12">Cysteine--tRNA ligase</fullName>
        <ecNumber evidence="12">6.1.1.16</ecNumber>
    </recommendedName>
    <alternativeName>
        <fullName evidence="12">Cysteinyl-tRNA synthetase</fullName>
        <shortName evidence="12">CysRS</shortName>
    </alternativeName>
</protein>